<dbReference type="InterPro" id="IPR003661">
    <property type="entry name" value="HisK_dim/P_dom"/>
</dbReference>
<keyword evidence="3" id="KW-0597">Phosphoprotein</keyword>
<comment type="catalytic activity">
    <reaction evidence="1">
        <text>ATP + protein L-histidine = ADP + protein N-phospho-L-histidine.</text>
        <dbReference type="EC" id="2.7.13.3"/>
    </reaction>
</comment>
<dbReference type="EC" id="2.7.13.3" evidence="2"/>
<evidence type="ECO:0000256" key="5">
    <source>
        <dbReference type="ARBA" id="ARBA00022777"/>
    </source>
</evidence>
<evidence type="ECO:0000313" key="8">
    <source>
        <dbReference type="EMBL" id="VAW83262.1"/>
    </source>
</evidence>
<dbReference type="Pfam" id="PF00512">
    <property type="entry name" value="HisKA"/>
    <property type="match status" value="1"/>
</dbReference>
<dbReference type="AlphaFoldDB" id="A0A3B0Z6S3"/>
<evidence type="ECO:0000256" key="4">
    <source>
        <dbReference type="ARBA" id="ARBA00022679"/>
    </source>
</evidence>
<dbReference type="GO" id="GO:0000155">
    <property type="term" value="F:phosphorelay sensor kinase activity"/>
    <property type="evidence" value="ECO:0007669"/>
    <property type="project" value="InterPro"/>
</dbReference>
<dbReference type="Gene3D" id="1.10.287.130">
    <property type="match status" value="1"/>
</dbReference>
<keyword evidence="4" id="KW-0808">Transferase</keyword>
<dbReference type="SMART" id="SM00387">
    <property type="entry name" value="HATPase_c"/>
    <property type="match status" value="1"/>
</dbReference>
<dbReference type="InterPro" id="IPR036890">
    <property type="entry name" value="HATPase_C_sf"/>
</dbReference>
<feature type="domain" description="Histidine kinase" evidence="7">
    <location>
        <begin position="86"/>
        <end position="312"/>
    </location>
</feature>
<dbReference type="InterPro" id="IPR036097">
    <property type="entry name" value="HisK_dim/P_sf"/>
</dbReference>
<dbReference type="SUPFAM" id="SSF47384">
    <property type="entry name" value="Homodimeric domain of signal transducing histidine kinase"/>
    <property type="match status" value="1"/>
</dbReference>
<dbReference type="InterPro" id="IPR005467">
    <property type="entry name" value="His_kinase_dom"/>
</dbReference>
<dbReference type="Pfam" id="PF02518">
    <property type="entry name" value="HATPase_c"/>
    <property type="match status" value="1"/>
</dbReference>
<name>A0A3B0Z6S3_9ZZZZ</name>
<dbReference type="EMBL" id="UOFO01000003">
    <property type="protein sequence ID" value="VAW83262.1"/>
    <property type="molecule type" value="Genomic_DNA"/>
</dbReference>
<dbReference type="FunFam" id="3.30.565.10:FF:000006">
    <property type="entry name" value="Sensor histidine kinase WalK"/>
    <property type="match status" value="1"/>
</dbReference>
<reference evidence="8" key="1">
    <citation type="submission" date="2018-06" db="EMBL/GenBank/DDBJ databases">
        <authorList>
            <person name="Zhirakovskaya E."/>
        </authorList>
    </citation>
    <scope>NUCLEOTIDE SEQUENCE</scope>
</reference>
<dbReference type="PROSITE" id="PS50109">
    <property type="entry name" value="HIS_KIN"/>
    <property type="match status" value="1"/>
</dbReference>
<keyword evidence="6" id="KW-0902">Two-component regulatory system</keyword>
<organism evidence="8">
    <name type="scientific">hydrothermal vent metagenome</name>
    <dbReference type="NCBI Taxonomy" id="652676"/>
    <lineage>
        <taxon>unclassified sequences</taxon>
        <taxon>metagenomes</taxon>
        <taxon>ecological metagenomes</taxon>
    </lineage>
</organism>
<dbReference type="PRINTS" id="PR00344">
    <property type="entry name" value="BCTRLSENSOR"/>
</dbReference>
<evidence type="ECO:0000256" key="1">
    <source>
        <dbReference type="ARBA" id="ARBA00000085"/>
    </source>
</evidence>
<proteinExistence type="predicted"/>
<dbReference type="SMART" id="SM00388">
    <property type="entry name" value="HisKA"/>
    <property type="match status" value="1"/>
</dbReference>
<protein>
    <recommendedName>
        <fullName evidence="2">histidine kinase</fullName>
        <ecNumber evidence="2">2.7.13.3</ecNumber>
    </recommendedName>
</protein>
<dbReference type="InterPro" id="IPR003594">
    <property type="entry name" value="HATPase_dom"/>
</dbReference>
<evidence type="ECO:0000256" key="2">
    <source>
        <dbReference type="ARBA" id="ARBA00012438"/>
    </source>
</evidence>
<keyword evidence="5" id="KW-0418">Kinase</keyword>
<dbReference type="CDD" id="cd00082">
    <property type="entry name" value="HisKA"/>
    <property type="match status" value="1"/>
</dbReference>
<dbReference type="InterPro" id="IPR004358">
    <property type="entry name" value="Sig_transdc_His_kin-like_C"/>
</dbReference>
<evidence type="ECO:0000256" key="6">
    <source>
        <dbReference type="ARBA" id="ARBA00023012"/>
    </source>
</evidence>
<gene>
    <name evidence="8" type="ORF">MNBD_GAMMA16-395</name>
</gene>
<evidence type="ECO:0000256" key="3">
    <source>
        <dbReference type="ARBA" id="ARBA00022553"/>
    </source>
</evidence>
<dbReference type="Gene3D" id="3.30.565.10">
    <property type="entry name" value="Histidine kinase-like ATPase, C-terminal domain"/>
    <property type="match status" value="1"/>
</dbReference>
<dbReference type="InterPro" id="IPR050736">
    <property type="entry name" value="Sensor_HK_Regulatory"/>
</dbReference>
<accession>A0A3B0Z6S3</accession>
<dbReference type="SUPFAM" id="SSF55874">
    <property type="entry name" value="ATPase domain of HSP90 chaperone/DNA topoisomerase II/histidine kinase"/>
    <property type="match status" value="1"/>
</dbReference>
<evidence type="ECO:0000259" key="7">
    <source>
        <dbReference type="PROSITE" id="PS50109"/>
    </source>
</evidence>
<sequence>MSDTLSHKQLEQRVNKLEYDLIKQKKITAALKERVKKSIQSSGSAYSLFESNILLQKQIAYRTKDLKKAKESAEIANRAKSEFLANISHELRTPMHAILSFSDFGLTKADSADRDKLHRYFENINTSGTRLLNLLNALLDLAKLEAKKTELDISRHNLNEVILDASKEFETLAIQKNLRIQCHSETQETIVHFDLLRITQVIRNLTANAIKFSPNDSVIELRTEPSRISMNNKTVPAITLSVRDQGIGIPNDEIDTIFDKFIQSSSTKTGAGGTGLGLAICREIIHLHKGTIWAENNSDAGACFFVHFPINVCN</sequence>
<dbReference type="PANTHER" id="PTHR43711">
    <property type="entry name" value="TWO-COMPONENT HISTIDINE KINASE"/>
    <property type="match status" value="1"/>
</dbReference>
<dbReference type="PANTHER" id="PTHR43711:SF1">
    <property type="entry name" value="HISTIDINE KINASE 1"/>
    <property type="match status" value="1"/>
</dbReference>